<accession>A0A699YN57</accession>
<dbReference type="AlphaFoldDB" id="A0A699YN57"/>
<name>A0A699YN57_HAELA</name>
<evidence type="ECO:0000313" key="2">
    <source>
        <dbReference type="Proteomes" id="UP000485058"/>
    </source>
</evidence>
<dbReference type="EMBL" id="BLLF01000404">
    <property type="protein sequence ID" value="GFH11440.1"/>
    <property type="molecule type" value="Genomic_DNA"/>
</dbReference>
<reference evidence="1 2" key="1">
    <citation type="submission" date="2020-02" db="EMBL/GenBank/DDBJ databases">
        <title>Draft genome sequence of Haematococcus lacustris strain NIES-144.</title>
        <authorList>
            <person name="Morimoto D."/>
            <person name="Nakagawa S."/>
            <person name="Yoshida T."/>
            <person name="Sawayama S."/>
        </authorList>
    </citation>
    <scope>NUCLEOTIDE SEQUENCE [LARGE SCALE GENOMIC DNA]</scope>
    <source>
        <strain evidence="1 2">NIES-144</strain>
    </source>
</reference>
<feature type="non-terminal residue" evidence="1">
    <location>
        <position position="1"/>
    </location>
</feature>
<comment type="caution">
    <text evidence="1">The sequence shown here is derived from an EMBL/GenBank/DDBJ whole genome shotgun (WGS) entry which is preliminary data.</text>
</comment>
<gene>
    <name evidence="1" type="ORF">HaLaN_06935</name>
</gene>
<sequence length="105" mass="11424">ALYQRPVQRLSDHSLSLVVYGLGRMGAQVDGQWLAACLEELADAYTALVDLEPQLAAVWGDNFEQLLPKGQLQAAGVEEAAGTEHEGWELLRAWPAAAAHRAEQD</sequence>
<dbReference type="Proteomes" id="UP000485058">
    <property type="component" value="Unassembled WGS sequence"/>
</dbReference>
<organism evidence="1 2">
    <name type="scientific">Haematococcus lacustris</name>
    <name type="common">Green alga</name>
    <name type="synonym">Haematococcus pluvialis</name>
    <dbReference type="NCBI Taxonomy" id="44745"/>
    <lineage>
        <taxon>Eukaryota</taxon>
        <taxon>Viridiplantae</taxon>
        <taxon>Chlorophyta</taxon>
        <taxon>core chlorophytes</taxon>
        <taxon>Chlorophyceae</taxon>
        <taxon>CS clade</taxon>
        <taxon>Chlamydomonadales</taxon>
        <taxon>Haematococcaceae</taxon>
        <taxon>Haematococcus</taxon>
    </lineage>
</organism>
<keyword evidence="2" id="KW-1185">Reference proteome</keyword>
<proteinExistence type="predicted"/>
<protein>
    <submittedName>
        <fullName evidence="1">Uncharacterized protein</fullName>
    </submittedName>
</protein>
<evidence type="ECO:0000313" key="1">
    <source>
        <dbReference type="EMBL" id="GFH11440.1"/>
    </source>
</evidence>